<name>A0A8X6QKH4_NEPPI</name>
<dbReference type="Proteomes" id="UP000887013">
    <property type="component" value="Unassembled WGS sequence"/>
</dbReference>
<feature type="compositionally biased region" description="Basic and acidic residues" evidence="1">
    <location>
        <begin position="57"/>
        <end position="68"/>
    </location>
</feature>
<sequence length="103" mass="11567">MFRKECFGENDMRKGNLAKSRTDCGQRELDPRSRAIDPRKHANPLAMEAPVSSTEFDEQRKGDRGIRGRKELLSGFSVNSLPSSAERRDAPAKNLFVSWGGEN</sequence>
<feature type="region of interest" description="Disordered" evidence="1">
    <location>
        <begin position="15"/>
        <end position="68"/>
    </location>
</feature>
<feature type="compositionally biased region" description="Basic and acidic residues" evidence="1">
    <location>
        <begin position="15"/>
        <end position="40"/>
    </location>
</feature>
<evidence type="ECO:0000313" key="3">
    <source>
        <dbReference type="Proteomes" id="UP000887013"/>
    </source>
</evidence>
<keyword evidence="3" id="KW-1185">Reference proteome</keyword>
<proteinExistence type="predicted"/>
<protein>
    <submittedName>
        <fullName evidence="2">Uncharacterized protein</fullName>
    </submittedName>
</protein>
<evidence type="ECO:0000313" key="2">
    <source>
        <dbReference type="EMBL" id="GFU31760.1"/>
    </source>
</evidence>
<evidence type="ECO:0000256" key="1">
    <source>
        <dbReference type="SAM" id="MobiDB-lite"/>
    </source>
</evidence>
<comment type="caution">
    <text evidence="2">The sequence shown here is derived from an EMBL/GenBank/DDBJ whole genome shotgun (WGS) entry which is preliminary data.</text>
</comment>
<dbReference type="AlphaFoldDB" id="A0A8X6QKH4"/>
<accession>A0A8X6QKH4</accession>
<dbReference type="EMBL" id="BMAW01033768">
    <property type="protein sequence ID" value="GFU31760.1"/>
    <property type="molecule type" value="Genomic_DNA"/>
</dbReference>
<reference evidence="2" key="1">
    <citation type="submission" date="2020-08" db="EMBL/GenBank/DDBJ databases">
        <title>Multicomponent nature underlies the extraordinary mechanical properties of spider dragline silk.</title>
        <authorList>
            <person name="Kono N."/>
            <person name="Nakamura H."/>
            <person name="Mori M."/>
            <person name="Yoshida Y."/>
            <person name="Ohtoshi R."/>
            <person name="Malay A.D."/>
            <person name="Moran D.A.P."/>
            <person name="Tomita M."/>
            <person name="Numata K."/>
            <person name="Arakawa K."/>
        </authorList>
    </citation>
    <scope>NUCLEOTIDE SEQUENCE</scope>
</reference>
<organism evidence="2 3">
    <name type="scientific">Nephila pilipes</name>
    <name type="common">Giant wood spider</name>
    <name type="synonym">Nephila maculata</name>
    <dbReference type="NCBI Taxonomy" id="299642"/>
    <lineage>
        <taxon>Eukaryota</taxon>
        <taxon>Metazoa</taxon>
        <taxon>Ecdysozoa</taxon>
        <taxon>Arthropoda</taxon>
        <taxon>Chelicerata</taxon>
        <taxon>Arachnida</taxon>
        <taxon>Araneae</taxon>
        <taxon>Araneomorphae</taxon>
        <taxon>Entelegynae</taxon>
        <taxon>Araneoidea</taxon>
        <taxon>Nephilidae</taxon>
        <taxon>Nephila</taxon>
    </lineage>
</organism>
<feature type="region of interest" description="Disordered" evidence="1">
    <location>
        <begin position="81"/>
        <end position="103"/>
    </location>
</feature>
<gene>
    <name evidence="2" type="ORF">NPIL_232711</name>
</gene>
<dbReference type="OrthoDB" id="10359547at2759"/>